<reference evidence="1 2" key="1">
    <citation type="submission" date="2024-06" db="EMBL/GenBank/DDBJ databases">
        <title>Draft genome sequence of Helicobacter trogontum NHP16-4001.</title>
        <authorList>
            <person name="Rimbara E."/>
            <person name="Suzuki M."/>
        </authorList>
    </citation>
    <scope>NUCLEOTIDE SEQUENCE [LARGE SCALE GENOMIC DNA]</scope>
    <source>
        <strain evidence="1 2">NHP16-4001</strain>
    </source>
</reference>
<keyword evidence="2" id="KW-1185">Reference proteome</keyword>
<evidence type="ECO:0000313" key="2">
    <source>
        <dbReference type="Proteomes" id="UP001562457"/>
    </source>
</evidence>
<evidence type="ECO:0000313" key="1">
    <source>
        <dbReference type="EMBL" id="GAB0172751.1"/>
    </source>
</evidence>
<accession>A0ABQ0D330</accession>
<proteinExistence type="predicted"/>
<comment type="caution">
    <text evidence="1">The sequence shown here is derived from an EMBL/GenBank/DDBJ whole genome shotgun (WGS) entry which is preliminary data.</text>
</comment>
<protein>
    <submittedName>
        <fullName evidence="1">Uncharacterized protein</fullName>
    </submittedName>
</protein>
<name>A0ABQ0D330_9HELI</name>
<gene>
    <name evidence="1" type="ORF">NHP164001_07670</name>
</gene>
<dbReference type="EMBL" id="BAAFHN010000013">
    <property type="protein sequence ID" value="GAB0172751.1"/>
    <property type="molecule type" value="Genomic_DNA"/>
</dbReference>
<dbReference type="RefSeq" id="WP_369607280.1">
    <property type="nucleotide sequence ID" value="NZ_BAAFHN010000013.1"/>
</dbReference>
<organism evidence="1 2">
    <name type="scientific">Helicobacter trogontum</name>
    <dbReference type="NCBI Taxonomy" id="50960"/>
    <lineage>
        <taxon>Bacteria</taxon>
        <taxon>Pseudomonadati</taxon>
        <taxon>Campylobacterota</taxon>
        <taxon>Epsilonproteobacteria</taxon>
        <taxon>Campylobacterales</taxon>
        <taxon>Helicobacteraceae</taxon>
        <taxon>Helicobacter</taxon>
    </lineage>
</organism>
<dbReference type="Proteomes" id="UP001562457">
    <property type="component" value="Unassembled WGS sequence"/>
</dbReference>
<sequence length="56" mass="6267">MNVMCELHDVEVRIKCVCSFVLCINAALYMHEILSNGETSLNKGFNFFGASIGYSF</sequence>